<proteinExistence type="predicted"/>
<evidence type="ECO:0000313" key="2">
    <source>
        <dbReference type="EMBL" id="KAA6335788.1"/>
    </source>
</evidence>
<dbReference type="InterPro" id="IPR027417">
    <property type="entry name" value="P-loop_NTPase"/>
</dbReference>
<comment type="caution">
    <text evidence="2">The sequence shown here is derived from an EMBL/GenBank/DDBJ whole genome shotgun (WGS) entry which is preliminary data.</text>
</comment>
<dbReference type="InterPro" id="IPR041657">
    <property type="entry name" value="HTH_17"/>
</dbReference>
<evidence type="ECO:0000259" key="1">
    <source>
        <dbReference type="Pfam" id="PF12728"/>
    </source>
</evidence>
<feature type="non-terminal residue" evidence="2">
    <location>
        <position position="212"/>
    </location>
</feature>
<dbReference type="SUPFAM" id="SSF52540">
    <property type="entry name" value="P-loop containing nucleoside triphosphate hydrolases"/>
    <property type="match status" value="1"/>
</dbReference>
<dbReference type="SUPFAM" id="SSF46955">
    <property type="entry name" value="Putative DNA-binding domain"/>
    <property type="match status" value="1"/>
</dbReference>
<dbReference type="PANTHER" id="PTHR41313:SF1">
    <property type="entry name" value="DNA METHYLASE ADENINE-SPECIFIC DOMAIN-CONTAINING PROTEIN"/>
    <property type="match status" value="1"/>
</dbReference>
<protein>
    <recommendedName>
        <fullName evidence="1">Helix-turn-helix domain-containing protein</fullName>
    </recommendedName>
</protein>
<feature type="domain" description="Helix-turn-helix" evidence="1">
    <location>
        <begin position="43"/>
        <end position="87"/>
    </location>
</feature>
<dbReference type="Pfam" id="PF12728">
    <property type="entry name" value="HTH_17"/>
    <property type="match status" value="1"/>
</dbReference>
<dbReference type="EMBL" id="SNRY01000859">
    <property type="protein sequence ID" value="KAA6335788.1"/>
    <property type="molecule type" value="Genomic_DNA"/>
</dbReference>
<dbReference type="Gene3D" id="3.40.50.300">
    <property type="entry name" value="P-loop containing nucleotide triphosphate hydrolases"/>
    <property type="match status" value="1"/>
</dbReference>
<dbReference type="PANTHER" id="PTHR41313">
    <property type="entry name" value="ADENINE-SPECIFIC METHYLTRANSFERASE"/>
    <property type="match status" value="1"/>
</dbReference>
<sequence>MSNEIITKDDERIKSFFRSLDRMFDKIDHLVANTPPTLNRESFLTDREVSERLKVSKRTLQDYRTEGKIPYIHLGGKILYRESDVQKMFPGLDVKALGIDELYKSQKDAIWMLKQNGGGICDHEVGAGKTLIMCCGAYEMKRLGLANKPMIIGLKANIHEIAQTFQTAYPNAKILYPGKEDFTPQNRMKIFHTIKNNSWDAVILTHEQFGMI</sequence>
<accession>A0A5J4RQ35</accession>
<reference evidence="2" key="1">
    <citation type="submission" date="2019-03" db="EMBL/GenBank/DDBJ databases">
        <title>Single cell metagenomics reveals metabolic interactions within the superorganism composed of flagellate Streblomastix strix and complex community of Bacteroidetes bacteria on its surface.</title>
        <authorList>
            <person name="Treitli S.C."/>
            <person name="Kolisko M."/>
            <person name="Husnik F."/>
            <person name="Keeling P."/>
            <person name="Hampl V."/>
        </authorList>
    </citation>
    <scope>NUCLEOTIDE SEQUENCE</scope>
    <source>
        <strain evidence="2">STM</strain>
    </source>
</reference>
<gene>
    <name evidence="2" type="ORF">EZS27_016023</name>
</gene>
<organism evidence="2">
    <name type="scientific">termite gut metagenome</name>
    <dbReference type="NCBI Taxonomy" id="433724"/>
    <lineage>
        <taxon>unclassified sequences</taxon>
        <taxon>metagenomes</taxon>
        <taxon>organismal metagenomes</taxon>
    </lineage>
</organism>
<dbReference type="AlphaFoldDB" id="A0A5J4RQ35"/>
<dbReference type="InterPro" id="IPR009061">
    <property type="entry name" value="DNA-bd_dom_put_sf"/>
</dbReference>
<dbReference type="InterPro" id="IPR052933">
    <property type="entry name" value="DNA_Protect_Modify"/>
</dbReference>
<name>A0A5J4RQ35_9ZZZZ</name>